<evidence type="ECO:0000313" key="1">
    <source>
        <dbReference type="EMBL" id="QEQ70957.1"/>
    </source>
</evidence>
<dbReference type="EMBL" id="MH722216">
    <property type="protein sequence ID" value="QEQ70957.1"/>
    <property type="molecule type" value="Genomic_DNA"/>
</dbReference>
<keyword evidence="1" id="KW-0614">Plasmid</keyword>
<organism evidence="1">
    <name type="scientific">Citrobacter freundii</name>
    <dbReference type="NCBI Taxonomy" id="546"/>
    <lineage>
        <taxon>Bacteria</taxon>
        <taxon>Pseudomonadati</taxon>
        <taxon>Pseudomonadota</taxon>
        <taxon>Gammaproteobacteria</taxon>
        <taxon>Enterobacterales</taxon>
        <taxon>Enterobacteriaceae</taxon>
        <taxon>Citrobacter</taxon>
        <taxon>Citrobacter freundii complex</taxon>
    </lineage>
</organism>
<sequence length="38" mass="4195">MQQCQSYRVNDVLLPGRLLDAAHEALFRALDSSTGGNF</sequence>
<reference evidence="1" key="1">
    <citation type="submission" date="2018-08" db="EMBL/GenBank/DDBJ databases">
        <authorList>
            <person name="D'Andrea M.M."/>
        </authorList>
    </citation>
    <scope>NUCLEOTIDE SEQUENCE</scope>
    <source>
        <strain evidence="1">IT-Cfr-01/2015</strain>
        <plasmid evidence="1">pIT-Cfr-01/2015</plasmid>
    </source>
</reference>
<protein>
    <submittedName>
        <fullName evidence="1">Uncharacterized protein</fullName>
    </submittedName>
</protein>
<dbReference type="AlphaFoldDB" id="A0A7G3L5X1"/>
<geneLocation type="plasmid" evidence="1">
    <name>pIT-Cfr-01/2015</name>
</geneLocation>
<accession>A0A7G3L5X1</accession>
<name>A0A7G3L5X1_CITFR</name>
<proteinExistence type="predicted"/>